<keyword evidence="2" id="KW-1185">Reference proteome</keyword>
<accession>A0A073HYU2</accession>
<evidence type="ECO:0000313" key="2">
    <source>
        <dbReference type="Proteomes" id="UP000053232"/>
    </source>
</evidence>
<name>A0A073HYU2_9SPIT</name>
<dbReference type="EMBL" id="ARYC01022169">
    <property type="protein sequence ID" value="KEJ82410.1"/>
    <property type="molecule type" value="Genomic_DNA"/>
</dbReference>
<gene>
    <name evidence="1" type="ORF">OXYTRIMIC_430</name>
</gene>
<comment type="caution">
    <text evidence="1">The sequence shown here is derived from an EMBL/GenBank/DDBJ whole genome shotgun (WGS) entry which is preliminary data.</text>
</comment>
<dbReference type="AlphaFoldDB" id="A0A073HYU2"/>
<dbReference type="Proteomes" id="UP000053232">
    <property type="component" value="Unassembled WGS sequence"/>
</dbReference>
<evidence type="ECO:0000313" key="1">
    <source>
        <dbReference type="EMBL" id="KEJ82410.1"/>
    </source>
</evidence>
<proteinExistence type="predicted"/>
<protein>
    <submittedName>
        <fullName evidence="1">Uncharacterized protein</fullName>
    </submittedName>
</protein>
<reference evidence="2" key="1">
    <citation type="journal article" date="2014" name="Cell">
        <title>The Architecture of a Scrambled Genome Reveals Massive Levels of Genomic Rearrangement during Development.</title>
        <authorList>
            <person name="Chen X."/>
            <person name="Bracht J.R."/>
            <person name="Goldman A.D."/>
            <person name="Dolzhenko E."/>
            <person name="Clay D.M."/>
            <person name="Swart E.C."/>
            <person name="Perlman D.H."/>
            <person name="Doak T.G."/>
            <person name="Stuart A."/>
            <person name="Amemiya C.T."/>
            <person name="Sebra R.P."/>
            <person name="Landweber L.F."/>
        </authorList>
    </citation>
    <scope>NUCLEOTIDE SEQUENCE [LARGE SCALE GENOMIC DNA]</scope>
    <source>
        <strain evidence="2">JRB310</strain>
    </source>
</reference>
<organism evidence="1 2">
    <name type="scientific">Oxytricha trifallax</name>
    <dbReference type="NCBI Taxonomy" id="1172189"/>
    <lineage>
        <taxon>Eukaryota</taxon>
        <taxon>Sar</taxon>
        <taxon>Alveolata</taxon>
        <taxon>Ciliophora</taxon>
        <taxon>Intramacronucleata</taxon>
        <taxon>Spirotrichea</taxon>
        <taxon>Stichotrichia</taxon>
        <taxon>Sporadotrichida</taxon>
        <taxon>Oxytrichidae</taxon>
        <taxon>Oxytrichinae</taxon>
        <taxon>Oxytricha</taxon>
    </lineage>
</organism>
<sequence length="178" mass="20583">MVSFLKLVPFTIMRLITQDHTELCNVTVSQLPYNQPFRIYAINIFIFGDFFQLQKVMQVKILLPTRAIQCLEGEKSRVDTLLNVGLQGFTPYFPQQAEHFMGSERSASCSQYYFFCSYTMRYEIVVPSSFITIQMTVWSAFQLKDPPISFLRFLRTLRSGAYPVKTGGRYGLDHGVKE</sequence>